<proteinExistence type="predicted"/>
<dbReference type="Proteomes" id="UP000007635">
    <property type="component" value="Chromosome VIII"/>
</dbReference>
<keyword evidence="2" id="KW-1185">Reference proteome</keyword>
<dbReference type="Ensembl" id="ENSGACT00000067309.1">
    <property type="protein sequence ID" value="ENSGACP00000064166.1"/>
    <property type="gene ID" value="ENSGACG00000023318.1"/>
</dbReference>
<name>A0AAQ4RK84_GASAC</name>
<evidence type="ECO:0000313" key="1">
    <source>
        <dbReference type="Ensembl" id="ENSGACP00000064166.1"/>
    </source>
</evidence>
<accession>A0AAQ4RK84</accession>
<organism evidence="1 2">
    <name type="scientific">Gasterosteus aculeatus aculeatus</name>
    <name type="common">three-spined stickleback</name>
    <dbReference type="NCBI Taxonomy" id="481459"/>
    <lineage>
        <taxon>Eukaryota</taxon>
        <taxon>Metazoa</taxon>
        <taxon>Chordata</taxon>
        <taxon>Craniata</taxon>
        <taxon>Vertebrata</taxon>
        <taxon>Euteleostomi</taxon>
        <taxon>Actinopterygii</taxon>
        <taxon>Neopterygii</taxon>
        <taxon>Teleostei</taxon>
        <taxon>Neoteleostei</taxon>
        <taxon>Acanthomorphata</taxon>
        <taxon>Eupercaria</taxon>
        <taxon>Perciformes</taxon>
        <taxon>Cottioidei</taxon>
        <taxon>Gasterosteales</taxon>
        <taxon>Gasterosteidae</taxon>
        <taxon>Gasterosteus</taxon>
    </lineage>
</organism>
<reference evidence="1" key="3">
    <citation type="submission" date="2025-09" db="UniProtKB">
        <authorList>
            <consortium name="Ensembl"/>
        </authorList>
    </citation>
    <scope>IDENTIFICATION</scope>
</reference>
<dbReference type="AlphaFoldDB" id="A0AAQ4RK84"/>
<evidence type="ECO:0008006" key="3">
    <source>
        <dbReference type="Google" id="ProtNLM"/>
    </source>
</evidence>
<reference evidence="1 2" key="1">
    <citation type="journal article" date="2021" name="G3 (Bethesda)">
        <title>Improved contiguity of the threespine stickleback genome using long-read sequencing.</title>
        <authorList>
            <person name="Nath S."/>
            <person name="Shaw D.E."/>
            <person name="White M.A."/>
        </authorList>
    </citation>
    <scope>NUCLEOTIDE SEQUENCE [LARGE SCALE GENOMIC DNA]</scope>
    <source>
        <strain evidence="1 2">Lake Benthic</strain>
    </source>
</reference>
<sequence length="122" mass="14310">MVQQRLSFRRQLRKFNLPKTLQPQPRTRAAYREITNVIPGHIFFKFILQTRSRTYQHWDVAFLLQCSLVFQPQPTTYTTDKSRIAFITSLVTGKAAQWATALWEKESPICRSYTICRGNEIG</sequence>
<evidence type="ECO:0000313" key="2">
    <source>
        <dbReference type="Proteomes" id="UP000007635"/>
    </source>
</evidence>
<protein>
    <recommendedName>
        <fullName evidence="3">DUF4939 domain-containing protein</fullName>
    </recommendedName>
</protein>
<reference evidence="1" key="2">
    <citation type="submission" date="2025-08" db="UniProtKB">
        <authorList>
            <consortium name="Ensembl"/>
        </authorList>
    </citation>
    <scope>IDENTIFICATION</scope>
</reference>